<name>A0A1X0RFI3_RHIZD</name>
<dbReference type="EMBL" id="KV921862">
    <property type="protein sequence ID" value="ORE10756.1"/>
    <property type="molecule type" value="Genomic_DNA"/>
</dbReference>
<sequence>MWGSKYILIHNDKQDYTQKHATLKIANHRLCALVLKMDPIKTSGVNAIRRLMEKLPLVIVAIKLLLIIDFL</sequence>
<gene>
    <name evidence="1" type="ORF">BCV72DRAFT_311170</name>
</gene>
<dbReference type="AlphaFoldDB" id="A0A1X0RFI3"/>
<reference evidence="1" key="1">
    <citation type="journal article" date="2016" name="Proc. Natl. Acad. Sci. U.S.A.">
        <title>Lipid metabolic changes in an early divergent fungus govern the establishment of a mutualistic symbiosis with endobacteria.</title>
        <authorList>
            <person name="Lastovetsky O.A."/>
            <person name="Gaspar M.L."/>
            <person name="Mondo S.J."/>
            <person name="LaButti K.M."/>
            <person name="Sandor L."/>
            <person name="Grigoriev I.V."/>
            <person name="Henry S.A."/>
            <person name="Pawlowska T.E."/>
        </authorList>
    </citation>
    <scope>NUCLEOTIDE SEQUENCE [LARGE SCALE GENOMIC DNA]</scope>
    <source>
        <strain evidence="1">ATCC 52814</strain>
    </source>
</reference>
<accession>A0A1X0RFI3</accession>
<dbReference type="Proteomes" id="UP000242414">
    <property type="component" value="Unassembled WGS sequence"/>
</dbReference>
<organism evidence="1">
    <name type="scientific">Rhizopus microsporus var. microsporus</name>
    <dbReference type="NCBI Taxonomy" id="86635"/>
    <lineage>
        <taxon>Eukaryota</taxon>
        <taxon>Fungi</taxon>
        <taxon>Fungi incertae sedis</taxon>
        <taxon>Mucoromycota</taxon>
        <taxon>Mucoromycotina</taxon>
        <taxon>Mucoromycetes</taxon>
        <taxon>Mucorales</taxon>
        <taxon>Mucorineae</taxon>
        <taxon>Rhizopodaceae</taxon>
        <taxon>Rhizopus</taxon>
    </lineage>
</organism>
<proteinExistence type="predicted"/>
<protein>
    <submittedName>
        <fullName evidence="1">Uncharacterized protein</fullName>
    </submittedName>
</protein>
<evidence type="ECO:0000313" key="1">
    <source>
        <dbReference type="EMBL" id="ORE10756.1"/>
    </source>
</evidence>
<dbReference type="VEuPathDB" id="FungiDB:BCV72DRAFT_311170"/>